<organism evidence="1 2">
    <name type="scientific">Arctium lappa</name>
    <name type="common">Greater burdock</name>
    <name type="synonym">Lappa major</name>
    <dbReference type="NCBI Taxonomy" id="4217"/>
    <lineage>
        <taxon>Eukaryota</taxon>
        <taxon>Viridiplantae</taxon>
        <taxon>Streptophyta</taxon>
        <taxon>Embryophyta</taxon>
        <taxon>Tracheophyta</taxon>
        <taxon>Spermatophyta</taxon>
        <taxon>Magnoliopsida</taxon>
        <taxon>eudicotyledons</taxon>
        <taxon>Gunneridae</taxon>
        <taxon>Pentapetalae</taxon>
        <taxon>asterids</taxon>
        <taxon>campanulids</taxon>
        <taxon>Asterales</taxon>
        <taxon>Asteraceae</taxon>
        <taxon>Carduoideae</taxon>
        <taxon>Cardueae</taxon>
        <taxon>Arctiinae</taxon>
        <taxon>Arctium</taxon>
    </lineage>
</organism>
<comment type="caution">
    <text evidence="1">The sequence shown here is derived from an EMBL/GenBank/DDBJ whole genome shotgun (WGS) entry which is preliminary data.</text>
</comment>
<dbReference type="EMBL" id="CM042049">
    <property type="protein sequence ID" value="KAI3749071.1"/>
    <property type="molecule type" value="Genomic_DNA"/>
</dbReference>
<sequence>MNRNSQSVSQSASQPAKATTPPVSIYTRKPPLLKLPNQPSISTITTSLRKHRHCFITFIHLLQSLNRFHFFHKSL</sequence>
<evidence type="ECO:0000313" key="1">
    <source>
        <dbReference type="EMBL" id="KAI3749071.1"/>
    </source>
</evidence>
<reference evidence="1 2" key="2">
    <citation type="journal article" date="2022" name="Mol. Ecol. Resour.">
        <title>The genomes of chicory, endive, great burdock and yacon provide insights into Asteraceae paleo-polyploidization history and plant inulin production.</title>
        <authorList>
            <person name="Fan W."/>
            <person name="Wang S."/>
            <person name="Wang H."/>
            <person name="Wang A."/>
            <person name="Jiang F."/>
            <person name="Liu H."/>
            <person name="Zhao H."/>
            <person name="Xu D."/>
            <person name="Zhang Y."/>
        </authorList>
    </citation>
    <scope>NUCLEOTIDE SEQUENCE [LARGE SCALE GENOMIC DNA]</scope>
    <source>
        <strain evidence="2">cv. Niubang</strain>
    </source>
</reference>
<keyword evidence="2" id="KW-1185">Reference proteome</keyword>
<evidence type="ECO:0000313" key="2">
    <source>
        <dbReference type="Proteomes" id="UP001055879"/>
    </source>
</evidence>
<gene>
    <name evidence="1" type="ORF">L6452_12629</name>
</gene>
<protein>
    <submittedName>
        <fullName evidence="1">Uncharacterized protein</fullName>
    </submittedName>
</protein>
<proteinExistence type="predicted"/>
<dbReference type="Proteomes" id="UP001055879">
    <property type="component" value="Linkage Group LG03"/>
</dbReference>
<accession>A0ACB9DRH2</accession>
<name>A0ACB9DRH2_ARCLA</name>
<reference evidence="2" key="1">
    <citation type="journal article" date="2022" name="Mol. Ecol. Resour.">
        <title>The genomes of chicory, endive, great burdock and yacon provide insights into Asteraceae palaeo-polyploidization history and plant inulin production.</title>
        <authorList>
            <person name="Fan W."/>
            <person name="Wang S."/>
            <person name="Wang H."/>
            <person name="Wang A."/>
            <person name="Jiang F."/>
            <person name="Liu H."/>
            <person name="Zhao H."/>
            <person name="Xu D."/>
            <person name="Zhang Y."/>
        </authorList>
    </citation>
    <scope>NUCLEOTIDE SEQUENCE [LARGE SCALE GENOMIC DNA]</scope>
    <source>
        <strain evidence="2">cv. Niubang</strain>
    </source>
</reference>